<evidence type="ECO:0000256" key="7">
    <source>
        <dbReference type="SAM" id="Phobius"/>
    </source>
</evidence>
<feature type="transmembrane region" description="Helical" evidence="7">
    <location>
        <begin position="283"/>
        <end position="300"/>
    </location>
</feature>
<keyword evidence="4 10" id="KW-0067">ATP-binding</keyword>
<evidence type="ECO:0000259" key="9">
    <source>
        <dbReference type="PROSITE" id="PS50929"/>
    </source>
</evidence>
<feature type="domain" description="ABC transporter" evidence="8">
    <location>
        <begin position="345"/>
        <end position="579"/>
    </location>
</feature>
<dbReference type="PANTHER" id="PTHR43394">
    <property type="entry name" value="ATP-DEPENDENT PERMEASE MDL1, MITOCHONDRIAL"/>
    <property type="match status" value="1"/>
</dbReference>
<dbReference type="Gene3D" id="3.40.50.300">
    <property type="entry name" value="P-loop containing nucleotide triphosphate hydrolases"/>
    <property type="match status" value="1"/>
</dbReference>
<dbReference type="InterPro" id="IPR017871">
    <property type="entry name" value="ABC_transporter-like_CS"/>
</dbReference>
<evidence type="ECO:0000256" key="3">
    <source>
        <dbReference type="ARBA" id="ARBA00022741"/>
    </source>
</evidence>
<feature type="transmembrane region" description="Helical" evidence="7">
    <location>
        <begin position="29"/>
        <end position="50"/>
    </location>
</feature>
<gene>
    <name evidence="10" type="ORF">PQG43_12180</name>
</gene>
<evidence type="ECO:0000256" key="4">
    <source>
        <dbReference type="ARBA" id="ARBA00022840"/>
    </source>
</evidence>
<organism evidence="10 11">
    <name type="scientific">Aquirufa aurantiipilula</name>
    <dbReference type="NCBI Taxonomy" id="2696561"/>
    <lineage>
        <taxon>Bacteria</taxon>
        <taxon>Pseudomonadati</taxon>
        <taxon>Bacteroidota</taxon>
        <taxon>Cytophagia</taxon>
        <taxon>Cytophagales</taxon>
        <taxon>Flectobacillaceae</taxon>
        <taxon>Aquirufa</taxon>
    </lineage>
</organism>
<reference evidence="10 11" key="1">
    <citation type="submission" date="2023-03" db="EMBL/GenBank/DDBJ databases">
        <title>Genome sequencing of Aquirufa.</title>
        <authorList>
            <person name="Pitt A."/>
            <person name="Hahn M.W."/>
        </authorList>
    </citation>
    <scope>NUCLEOTIDE SEQUENCE [LARGE SCALE GENOMIC DNA]</scope>
    <source>
        <strain evidence="10 11">WAEICH-18A</strain>
    </source>
</reference>
<dbReference type="CDD" id="cd18544">
    <property type="entry name" value="ABC_6TM_TmrA_like"/>
    <property type="match status" value="1"/>
</dbReference>
<evidence type="ECO:0000256" key="5">
    <source>
        <dbReference type="ARBA" id="ARBA00022989"/>
    </source>
</evidence>
<dbReference type="Pfam" id="PF00664">
    <property type="entry name" value="ABC_membrane"/>
    <property type="match status" value="1"/>
</dbReference>
<evidence type="ECO:0000256" key="6">
    <source>
        <dbReference type="ARBA" id="ARBA00023136"/>
    </source>
</evidence>
<dbReference type="SMART" id="SM00382">
    <property type="entry name" value="AAA"/>
    <property type="match status" value="1"/>
</dbReference>
<dbReference type="GO" id="GO:0005524">
    <property type="term" value="F:ATP binding"/>
    <property type="evidence" value="ECO:0007669"/>
    <property type="project" value="UniProtKB-KW"/>
</dbReference>
<dbReference type="Proteomes" id="UP001321344">
    <property type="component" value="Unassembled WGS sequence"/>
</dbReference>
<dbReference type="SUPFAM" id="SSF52540">
    <property type="entry name" value="P-loop containing nucleoside triphosphate hydrolases"/>
    <property type="match status" value="1"/>
</dbReference>
<dbReference type="InterPro" id="IPR036640">
    <property type="entry name" value="ABC1_TM_sf"/>
</dbReference>
<feature type="transmembrane region" description="Helical" evidence="7">
    <location>
        <begin position="169"/>
        <end position="187"/>
    </location>
</feature>
<name>A0ABT6BMB9_9BACT</name>
<dbReference type="InterPro" id="IPR027417">
    <property type="entry name" value="P-loop_NTPase"/>
</dbReference>
<dbReference type="PROSITE" id="PS50929">
    <property type="entry name" value="ABC_TM1F"/>
    <property type="match status" value="1"/>
</dbReference>
<keyword evidence="3" id="KW-0547">Nucleotide-binding</keyword>
<evidence type="ECO:0000256" key="1">
    <source>
        <dbReference type="ARBA" id="ARBA00004651"/>
    </source>
</evidence>
<dbReference type="InterPro" id="IPR011527">
    <property type="entry name" value="ABC1_TM_dom"/>
</dbReference>
<feature type="domain" description="ABC transmembrane type-1" evidence="9">
    <location>
        <begin position="30"/>
        <end position="312"/>
    </location>
</feature>
<keyword evidence="5 7" id="KW-1133">Transmembrane helix</keyword>
<dbReference type="InterPro" id="IPR039421">
    <property type="entry name" value="Type_1_exporter"/>
</dbReference>
<dbReference type="InterPro" id="IPR003593">
    <property type="entry name" value="AAA+_ATPase"/>
</dbReference>
<dbReference type="RefSeq" id="WP_276344835.1">
    <property type="nucleotide sequence ID" value="NZ_JARJOW010000009.1"/>
</dbReference>
<proteinExistence type="predicted"/>
<evidence type="ECO:0000313" key="10">
    <source>
        <dbReference type="EMBL" id="MDF5691621.1"/>
    </source>
</evidence>
<comment type="subcellular location">
    <subcellularLocation>
        <location evidence="1">Cell membrane</location>
        <topology evidence="1">Multi-pass membrane protein</topology>
    </subcellularLocation>
</comment>
<evidence type="ECO:0000259" key="8">
    <source>
        <dbReference type="PROSITE" id="PS50893"/>
    </source>
</evidence>
<dbReference type="CDD" id="cd03254">
    <property type="entry name" value="ABCC_Glucan_exporter_like"/>
    <property type="match status" value="1"/>
</dbReference>
<accession>A0ABT6BMB9</accession>
<keyword evidence="6 7" id="KW-0472">Membrane</keyword>
<keyword evidence="11" id="KW-1185">Reference proteome</keyword>
<feature type="transmembrane region" description="Helical" evidence="7">
    <location>
        <begin position="247"/>
        <end position="271"/>
    </location>
</feature>
<comment type="caution">
    <text evidence="10">The sequence shown here is derived from an EMBL/GenBank/DDBJ whole genome shotgun (WGS) entry which is preliminary data.</text>
</comment>
<dbReference type="InterPro" id="IPR003439">
    <property type="entry name" value="ABC_transporter-like_ATP-bd"/>
</dbReference>
<evidence type="ECO:0000313" key="11">
    <source>
        <dbReference type="Proteomes" id="UP001321344"/>
    </source>
</evidence>
<dbReference type="PROSITE" id="PS00211">
    <property type="entry name" value="ABC_TRANSPORTER_1"/>
    <property type="match status" value="1"/>
</dbReference>
<protein>
    <submittedName>
        <fullName evidence="10">ABC transporter ATP-binding protein</fullName>
    </submittedName>
</protein>
<evidence type="ECO:0000256" key="2">
    <source>
        <dbReference type="ARBA" id="ARBA00022692"/>
    </source>
</evidence>
<dbReference type="PROSITE" id="PS50893">
    <property type="entry name" value="ABC_TRANSPORTER_2"/>
    <property type="match status" value="1"/>
</dbReference>
<feature type="transmembrane region" description="Helical" evidence="7">
    <location>
        <begin position="70"/>
        <end position="94"/>
    </location>
</feature>
<dbReference type="Pfam" id="PF00005">
    <property type="entry name" value="ABC_tran"/>
    <property type="match status" value="1"/>
</dbReference>
<sequence length="585" mass="66152">MKETSSGKIVDLHIIRRIYGFIQPYKFRFWLLVFLILCMAGVSPVVPLLIRYTLDHYVDVTHIQDLLRMFFIMLGVLFLQTGLQFSTSYLAGYLGQTVIRDIRVTLYQKIINLRLAFFDATPIGRLVTRTVSDIETLNDVFSEGLASIAGDLLQLFLIVGVMFYTDWRLTLIILATVPFMVLSTYIFKEHIKKSFNEVRLAVANLNSFVQEHISGMMIVQLFHAEKRELVKFQEINKEHRDANIKSIWAYSVYFPVADVIAAVGTGLVVWMASTYILKEQQSVGTLTAFIMFINLFFRPIRMLADRFNTLQMGIVSTERILTLLDSKDYIQNNGTHLADKLEGNVEFKDVTFAYNEPEWVVRNVSFEVEAGKTLAIVGATGAGKSSIIGLLSRMYDCQSGQIMIDGIALTEYEIGSLRKNIAVVLQDVFLFSSTIAYNINLGDEFISQNKMEEAAKAVGVHDFIMSLPGGYQYQVMERGATLSVGQRQLISFVRALVHDPKIIILDEATSSVDTETELMIQEAIATLMKGRTAVVIAHRLSTIRHAHQILVMDKGEIKERGNHDNLIKKDGLYAQLYHLQFSKAV</sequence>
<dbReference type="EMBL" id="JARJOW010000009">
    <property type="protein sequence ID" value="MDF5691621.1"/>
    <property type="molecule type" value="Genomic_DNA"/>
</dbReference>
<keyword evidence="2 7" id="KW-0812">Transmembrane</keyword>
<dbReference type="Gene3D" id="1.20.1560.10">
    <property type="entry name" value="ABC transporter type 1, transmembrane domain"/>
    <property type="match status" value="1"/>
</dbReference>
<dbReference type="SUPFAM" id="SSF90123">
    <property type="entry name" value="ABC transporter transmembrane region"/>
    <property type="match status" value="1"/>
</dbReference>
<dbReference type="PANTHER" id="PTHR43394:SF1">
    <property type="entry name" value="ATP-BINDING CASSETTE SUB-FAMILY B MEMBER 10, MITOCHONDRIAL"/>
    <property type="match status" value="1"/>
</dbReference>